<dbReference type="Gene3D" id="3.30.70.270">
    <property type="match status" value="1"/>
</dbReference>
<dbReference type="InterPro" id="IPR011006">
    <property type="entry name" value="CheY-like_superfamily"/>
</dbReference>
<dbReference type="PROSITE" id="PS50110">
    <property type="entry name" value="RESPONSE_REGULATORY"/>
    <property type="match status" value="1"/>
</dbReference>
<dbReference type="GO" id="GO:0003677">
    <property type="term" value="F:DNA binding"/>
    <property type="evidence" value="ECO:0007669"/>
    <property type="project" value="UniProtKB-KW"/>
</dbReference>
<feature type="domain" description="GGDEF" evidence="8">
    <location>
        <begin position="178"/>
        <end position="323"/>
    </location>
</feature>
<dbReference type="Pfam" id="PF00563">
    <property type="entry name" value="EAL"/>
    <property type="match status" value="1"/>
</dbReference>
<dbReference type="PROSITE" id="PS50883">
    <property type="entry name" value="EAL"/>
    <property type="match status" value="1"/>
</dbReference>
<evidence type="ECO:0000256" key="5">
    <source>
        <dbReference type="ARBA" id="ARBA00023163"/>
    </source>
</evidence>
<dbReference type="SUPFAM" id="SSF52172">
    <property type="entry name" value="CheY-like"/>
    <property type="match status" value="1"/>
</dbReference>
<feature type="domain" description="EAL" evidence="7">
    <location>
        <begin position="332"/>
        <end position="586"/>
    </location>
</feature>
<dbReference type="SMART" id="SM00448">
    <property type="entry name" value="REC"/>
    <property type="match status" value="1"/>
</dbReference>
<dbReference type="FunFam" id="3.20.20.450:FF:000001">
    <property type="entry name" value="Cyclic di-GMP phosphodiesterase yahA"/>
    <property type="match status" value="1"/>
</dbReference>
<evidence type="ECO:0000256" key="2">
    <source>
        <dbReference type="ARBA" id="ARBA00023012"/>
    </source>
</evidence>
<protein>
    <submittedName>
        <fullName evidence="9">Diguanylate cyclase/phosphodiesterase (GGDEF &amp; EAL domains) with PAS/PAC sensor(S)</fullName>
    </submittedName>
</protein>
<accession>A0A3B1A3K5</accession>
<evidence type="ECO:0000259" key="7">
    <source>
        <dbReference type="PROSITE" id="PS50883"/>
    </source>
</evidence>
<dbReference type="PANTHER" id="PTHR44757">
    <property type="entry name" value="DIGUANYLATE CYCLASE DGCP"/>
    <property type="match status" value="1"/>
</dbReference>
<evidence type="ECO:0000256" key="4">
    <source>
        <dbReference type="ARBA" id="ARBA00023125"/>
    </source>
</evidence>
<dbReference type="InterPro" id="IPR052155">
    <property type="entry name" value="Biofilm_reg_signaling"/>
</dbReference>
<dbReference type="GO" id="GO:0000160">
    <property type="term" value="P:phosphorelay signal transduction system"/>
    <property type="evidence" value="ECO:0007669"/>
    <property type="project" value="UniProtKB-KW"/>
</dbReference>
<sequence>MNEINNTKTPPRILVVDDDLAMRLLFSEALEPEGFDIVEAENGEEAIELCEKNNFDLILLDVMMPVKDGFEACKGIREISNMDHLPIVMVTALDDVDSITRASEVGATDFITKPIYWPILAHRLRYMLKASHALAALRHSEEQVKQLAYYDVLTGLPNRLLFREHVQYALDQAERNGGGVAIMFLDLDNFKQINDSLGHDVGDELLRQFGERLIRLTRKTDTSSRRDANDPGIKMSRLGGDEFTVLLTGVSKTFDVGRIANRIVTGISSSFTIYEHEMFITTCLGISLYPLDGTDIETLLKHADVAMYNAKSSGRNTYCFYDAAMNADAIDRLKLENSLRIALENKQFQLYYQPRVDVATGEVKSVEALLRWHHPTLGLIMPDQFIPIAEDTRLIIPIGEWVVEEACRQVMLWHDSGYNSIKMAVNLSAIQFSDDGLKSTLLNILERSGCRPEYLELEITESALMIDREHSIEILEFFRETGLSLSIDDFGIGYSSLSSLKDFPIDVLKIDRSFIENLPDDTRAGAIVSAIINLAQMLNLMVVGEGVENEAQLDFLKELHCDQYQGYYFSKPLPENEIAKKLTKSKRREVVS</sequence>
<dbReference type="FunFam" id="3.40.50.2300:FF:000001">
    <property type="entry name" value="DNA-binding response regulator PhoB"/>
    <property type="match status" value="1"/>
</dbReference>
<dbReference type="NCBIfam" id="TIGR00254">
    <property type="entry name" value="GGDEF"/>
    <property type="match status" value="1"/>
</dbReference>
<dbReference type="Gene3D" id="3.40.50.2300">
    <property type="match status" value="1"/>
</dbReference>
<gene>
    <name evidence="9" type="ORF">MNBD_GAMMA16-672</name>
</gene>
<dbReference type="SMART" id="SM00052">
    <property type="entry name" value="EAL"/>
    <property type="match status" value="1"/>
</dbReference>
<evidence type="ECO:0000313" key="9">
    <source>
        <dbReference type="EMBL" id="VAW88314.1"/>
    </source>
</evidence>
<organism evidence="9">
    <name type="scientific">hydrothermal vent metagenome</name>
    <dbReference type="NCBI Taxonomy" id="652676"/>
    <lineage>
        <taxon>unclassified sequences</taxon>
        <taxon>metagenomes</taxon>
        <taxon>ecological metagenomes</taxon>
    </lineage>
</organism>
<dbReference type="PANTHER" id="PTHR44757:SF2">
    <property type="entry name" value="BIOFILM ARCHITECTURE MAINTENANCE PROTEIN MBAA"/>
    <property type="match status" value="1"/>
</dbReference>
<dbReference type="CDD" id="cd01948">
    <property type="entry name" value="EAL"/>
    <property type="match status" value="1"/>
</dbReference>
<dbReference type="EMBL" id="UOFO01000143">
    <property type="protein sequence ID" value="VAW88314.1"/>
    <property type="molecule type" value="Genomic_DNA"/>
</dbReference>
<dbReference type="Pfam" id="PF00072">
    <property type="entry name" value="Response_reg"/>
    <property type="match status" value="1"/>
</dbReference>
<dbReference type="InterPro" id="IPR035919">
    <property type="entry name" value="EAL_sf"/>
</dbReference>
<dbReference type="InterPro" id="IPR029787">
    <property type="entry name" value="Nucleotide_cyclase"/>
</dbReference>
<dbReference type="AlphaFoldDB" id="A0A3B1A3K5"/>
<feature type="domain" description="Response regulatory" evidence="6">
    <location>
        <begin position="12"/>
        <end position="128"/>
    </location>
</feature>
<dbReference type="Gene3D" id="3.20.20.450">
    <property type="entry name" value="EAL domain"/>
    <property type="match status" value="1"/>
</dbReference>
<dbReference type="SUPFAM" id="SSF55073">
    <property type="entry name" value="Nucleotide cyclase"/>
    <property type="match status" value="1"/>
</dbReference>
<evidence type="ECO:0000256" key="1">
    <source>
        <dbReference type="ARBA" id="ARBA00022553"/>
    </source>
</evidence>
<keyword evidence="4" id="KW-0238">DNA-binding</keyword>
<evidence type="ECO:0000256" key="3">
    <source>
        <dbReference type="ARBA" id="ARBA00023015"/>
    </source>
</evidence>
<dbReference type="SMART" id="SM00267">
    <property type="entry name" value="GGDEF"/>
    <property type="match status" value="1"/>
</dbReference>
<dbReference type="InterPro" id="IPR000160">
    <property type="entry name" value="GGDEF_dom"/>
</dbReference>
<dbReference type="SUPFAM" id="SSF141868">
    <property type="entry name" value="EAL domain-like"/>
    <property type="match status" value="1"/>
</dbReference>
<evidence type="ECO:0000259" key="6">
    <source>
        <dbReference type="PROSITE" id="PS50110"/>
    </source>
</evidence>
<reference evidence="9" key="1">
    <citation type="submission" date="2018-06" db="EMBL/GenBank/DDBJ databases">
        <authorList>
            <person name="Zhirakovskaya E."/>
        </authorList>
    </citation>
    <scope>NUCLEOTIDE SEQUENCE</scope>
</reference>
<proteinExistence type="predicted"/>
<keyword evidence="2" id="KW-0902">Two-component regulatory system</keyword>
<dbReference type="InterPro" id="IPR001789">
    <property type="entry name" value="Sig_transdc_resp-reg_receiver"/>
</dbReference>
<evidence type="ECO:0000259" key="8">
    <source>
        <dbReference type="PROSITE" id="PS50887"/>
    </source>
</evidence>
<keyword evidence="1" id="KW-0597">Phosphoprotein</keyword>
<dbReference type="InterPro" id="IPR043128">
    <property type="entry name" value="Rev_trsase/Diguanyl_cyclase"/>
</dbReference>
<keyword evidence="5" id="KW-0804">Transcription</keyword>
<dbReference type="PROSITE" id="PS50887">
    <property type="entry name" value="GGDEF"/>
    <property type="match status" value="1"/>
</dbReference>
<keyword evidence="3" id="KW-0805">Transcription regulation</keyword>
<dbReference type="CDD" id="cd01949">
    <property type="entry name" value="GGDEF"/>
    <property type="match status" value="1"/>
</dbReference>
<dbReference type="InterPro" id="IPR001633">
    <property type="entry name" value="EAL_dom"/>
</dbReference>
<dbReference type="Pfam" id="PF00990">
    <property type="entry name" value="GGDEF"/>
    <property type="match status" value="1"/>
</dbReference>
<name>A0A3B1A3K5_9ZZZZ</name>